<dbReference type="GO" id="GO:0071949">
    <property type="term" value="F:FAD binding"/>
    <property type="evidence" value="ECO:0007669"/>
    <property type="project" value="InterPro"/>
</dbReference>
<evidence type="ECO:0000256" key="16">
    <source>
        <dbReference type="HAMAP-Rule" id="MF_00037"/>
    </source>
</evidence>
<dbReference type="SUPFAM" id="SSF56194">
    <property type="entry name" value="Uridine diphospho-N-Acetylenolpyruvylglucosamine reductase, MurB, C-terminal domain"/>
    <property type="match status" value="1"/>
</dbReference>
<dbReference type="InterPro" id="IPR006094">
    <property type="entry name" value="Oxid_FAD_bind_N"/>
</dbReference>
<dbReference type="GO" id="GO:0008762">
    <property type="term" value="F:UDP-N-acetylmuramate dehydrogenase activity"/>
    <property type="evidence" value="ECO:0007669"/>
    <property type="project" value="UniProtKB-UniRule"/>
</dbReference>
<evidence type="ECO:0000256" key="3">
    <source>
        <dbReference type="ARBA" id="ARBA00004496"/>
    </source>
</evidence>
<keyword evidence="12 16" id="KW-0560">Oxidoreductase</keyword>
<organism evidence="18 19">
    <name type="scientific">Lujinxingia vulgaris</name>
    <dbReference type="NCBI Taxonomy" id="2600176"/>
    <lineage>
        <taxon>Bacteria</taxon>
        <taxon>Deltaproteobacteria</taxon>
        <taxon>Bradymonadales</taxon>
        <taxon>Lujinxingiaceae</taxon>
        <taxon>Lujinxingia</taxon>
    </lineage>
</organism>
<evidence type="ECO:0000313" key="19">
    <source>
        <dbReference type="Proteomes" id="UP000321412"/>
    </source>
</evidence>
<dbReference type="GO" id="GO:0051301">
    <property type="term" value="P:cell division"/>
    <property type="evidence" value="ECO:0007669"/>
    <property type="project" value="UniProtKB-KW"/>
</dbReference>
<feature type="active site" evidence="16">
    <location>
        <position position="314"/>
    </location>
</feature>
<dbReference type="NCBIfam" id="NF010480">
    <property type="entry name" value="PRK13905.1"/>
    <property type="match status" value="1"/>
</dbReference>
<keyword evidence="7 16" id="KW-0285">Flavoprotein</keyword>
<dbReference type="PANTHER" id="PTHR21071">
    <property type="entry name" value="UDP-N-ACETYLENOLPYRUVOYLGLUCOSAMINE REDUCTASE"/>
    <property type="match status" value="1"/>
</dbReference>
<dbReference type="InterPro" id="IPR036318">
    <property type="entry name" value="FAD-bd_PCMH-like_sf"/>
</dbReference>
<comment type="pathway">
    <text evidence="4 16">Cell wall biogenesis; peptidoglycan biosynthesis.</text>
</comment>
<dbReference type="Gene3D" id="3.30.465.10">
    <property type="match status" value="1"/>
</dbReference>
<accession>A0A5C6XDY5</accession>
<evidence type="ECO:0000313" key="18">
    <source>
        <dbReference type="EMBL" id="TXD37535.1"/>
    </source>
</evidence>
<comment type="cofactor">
    <cofactor evidence="1 16">
        <name>FAD</name>
        <dbReference type="ChEBI" id="CHEBI:57692"/>
    </cofactor>
</comment>
<dbReference type="GO" id="GO:0008360">
    <property type="term" value="P:regulation of cell shape"/>
    <property type="evidence" value="ECO:0007669"/>
    <property type="project" value="UniProtKB-KW"/>
</dbReference>
<evidence type="ECO:0000256" key="4">
    <source>
        <dbReference type="ARBA" id="ARBA00004752"/>
    </source>
</evidence>
<dbReference type="GO" id="GO:0009252">
    <property type="term" value="P:peptidoglycan biosynthetic process"/>
    <property type="evidence" value="ECO:0007669"/>
    <property type="project" value="UniProtKB-UniRule"/>
</dbReference>
<evidence type="ECO:0000256" key="9">
    <source>
        <dbReference type="ARBA" id="ARBA00022857"/>
    </source>
</evidence>
<comment type="catalytic activity">
    <reaction evidence="15 16">
        <text>UDP-N-acetyl-alpha-D-muramate + NADP(+) = UDP-N-acetyl-3-O-(1-carboxyvinyl)-alpha-D-glucosamine + NADPH + H(+)</text>
        <dbReference type="Rhea" id="RHEA:12248"/>
        <dbReference type="ChEBI" id="CHEBI:15378"/>
        <dbReference type="ChEBI" id="CHEBI:57783"/>
        <dbReference type="ChEBI" id="CHEBI:58349"/>
        <dbReference type="ChEBI" id="CHEBI:68483"/>
        <dbReference type="ChEBI" id="CHEBI:70757"/>
        <dbReference type="EC" id="1.3.1.98"/>
    </reaction>
</comment>
<dbReference type="InterPro" id="IPR003170">
    <property type="entry name" value="MurB"/>
</dbReference>
<evidence type="ECO:0000256" key="6">
    <source>
        <dbReference type="ARBA" id="ARBA00022618"/>
    </source>
</evidence>
<dbReference type="InterPro" id="IPR016166">
    <property type="entry name" value="FAD-bd_PCMH"/>
</dbReference>
<keyword evidence="10 16" id="KW-0133">Cell shape</keyword>
<feature type="active site" evidence="16">
    <location>
        <position position="195"/>
    </location>
</feature>
<keyword evidence="8 16" id="KW-0274">FAD</keyword>
<evidence type="ECO:0000256" key="10">
    <source>
        <dbReference type="ARBA" id="ARBA00022960"/>
    </source>
</evidence>
<dbReference type="PROSITE" id="PS51387">
    <property type="entry name" value="FAD_PCMH"/>
    <property type="match status" value="1"/>
</dbReference>
<reference evidence="18 19" key="1">
    <citation type="submission" date="2019-08" db="EMBL/GenBank/DDBJ databases">
        <title>Bradymonadales sp. TMQ4.</title>
        <authorList>
            <person name="Liang Q."/>
        </authorList>
    </citation>
    <scope>NUCLEOTIDE SEQUENCE [LARGE SCALE GENOMIC DNA]</scope>
    <source>
        <strain evidence="18 19">TMQ4</strain>
    </source>
</reference>
<keyword evidence="9 16" id="KW-0521">NADP</keyword>
<dbReference type="SUPFAM" id="SSF56176">
    <property type="entry name" value="FAD-binding/transporter-associated domain-like"/>
    <property type="match status" value="1"/>
</dbReference>
<evidence type="ECO:0000256" key="7">
    <source>
        <dbReference type="ARBA" id="ARBA00022630"/>
    </source>
</evidence>
<keyword evidence="6 16" id="KW-0132">Cell division</keyword>
<dbReference type="GO" id="GO:0005829">
    <property type="term" value="C:cytosol"/>
    <property type="evidence" value="ECO:0007669"/>
    <property type="project" value="TreeGrafter"/>
</dbReference>
<dbReference type="Proteomes" id="UP000321412">
    <property type="component" value="Unassembled WGS sequence"/>
</dbReference>
<dbReference type="EMBL" id="VOSM01000003">
    <property type="protein sequence ID" value="TXD37535.1"/>
    <property type="molecule type" value="Genomic_DNA"/>
</dbReference>
<dbReference type="AlphaFoldDB" id="A0A5C6XDY5"/>
<dbReference type="InterPro" id="IPR016169">
    <property type="entry name" value="FAD-bd_PCMH_sub2"/>
</dbReference>
<comment type="function">
    <text evidence="2 16">Cell wall formation.</text>
</comment>
<evidence type="ECO:0000256" key="12">
    <source>
        <dbReference type="ARBA" id="ARBA00023002"/>
    </source>
</evidence>
<evidence type="ECO:0000256" key="5">
    <source>
        <dbReference type="ARBA" id="ARBA00022490"/>
    </source>
</evidence>
<dbReference type="InterPro" id="IPR011601">
    <property type="entry name" value="MurB_C"/>
</dbReference>
<comment type="similarity">
    <text evidence="16">Belongs to the MurB family.</text>
</comment>
<dbReference type="HAMAP" id="MF_00037">
    <property type="entry name" value="MurB"/>
    <property type="match status" value="1"/>
</dbReference>
<evidence type="ECO:0000259" key="17">
    <source>
        <dbReference type="PROSITE" id="PS51387"/>
    </source>
</evidence>
<feature type="domain" description="FAD-binding PCMH-type" evidence="17">
    <location>
        <begin position="46"/>
        <end position="215"/>
    </location>
</feature>
<evidence type="ECO:0000256" key="14">
    <source>
        <dbReference type="ARBA" id="ARBA00023316"/>
    </source>
</evidence>
<evidence type="ECO:0000256" key="15">
    <source>
        <dbReference type="ARBA" id="ARBA00048914"/>
    </source>
</evidence>
<evidence type="ECO:0000256" key="11">
    <source>
        <dbReference type="ARBA" id="ARBA00022984"/>
    </source>
</evidence>
<evidence type="ECO:0000256" key="13">
    <source>
        <dbReference type="ARBA" id="ARBA00023306"/>
    </source>
</evidence>
<dbReference type="NCBIfam" id="TIGR00179">
    <property type="entry name" value="murB"/>
    <property type="match status" value="1"/>
</dbReference>
<proteinExistence type="inferred from homology"/>
<comment type="caution">
    <text evidence="18">The sequence shown here is derived from an EMBL/GenBank/DDBJ whole genome shotgun (WGS) entry which is preliminary data.</text>
</comment>
<dbReference type="OrthoDB" id="9804753at2"/>
<dbReference type="Pfam" id="PF01565">
    <property type="entry name" value="FAD_binding_4"/>
    <property type="match status" value="1"/>
</dbReference>
<dbReference type="Gene3D" id="3.90.78.10">
    <property type="entry name" value="UDP-N-acetylenolpyruvoylglucosamine reductase, C-terminal domain"/>
    <property type="match status" value="1"/>
</dbReference>
<gene>
    <name evidence="16 18" type="primary">murB</name>
    <name evidence="18" type="ORF">FRC98_07535</name>
</gene>
<comment type="subcellular location">
    <subcellularLocation>
        <location evidence="3 16">Cytoplasm</location>
    </subcellularLocation>
</comment>
<keyword evidence="19" id="KW-1185">Reference proteome</keyword>
<dbReference type="GO" id="GO:0071555">
    <property type="term" value="P:cell wall organization"/>
    <property type="evidence" value="ECO:0007669"/>
    <property type="project" value="UniProtKB-KW"/>
</dbReference>
<evidence type="ECO:0000256" key="2">
    <source>
        <dbReference type="ARBA" id="ARBA00003921"/>
    </source>
</evidence>
<dbReference type="Pfam" id="PF02873">
    <property type="entry name" value="MurB_C"/>
    <property type="match status" value="1"/>
</dbReference>
<evidence type="ECO:0000256" key="1">
    <source>
        <dbReference type="ARBA" id="ARBA00001974"/>
    </source>
</evidence>
<sequence length="334" mass="36493">MSEYKTIAWQHPSAPLDERLERFASEARQSSVSADEPLYRRSSLRIGGAARRFVEVGSLEDAMLLLAAVGPDWRRLVWVGLGSNTLFPDEGIDGVVVRMSGELATWQLDASRATVGAGAVNAHLVRGLLREGWVGAEFLSLIPGTFGGAVALNAGTRERELSEVLESCTLARVDEEKGAWHVGTYPASELKLSYRHAGLSDGDVVLSGVLKVERGDVEEAKSRVRQDKERRNRTQPYRLASVGSTFANPQGDFAGRLIEAVGLKGHRVGGAQISELHANFFINAGDATAADFIALMALARHRVREEFGVELRPEVRFVGFDGWAQLIEQEKSLR</sequence>
<keyword evidence="5 16" id="KW-0963">Cytoplasm</keyword>
<dbReference type="Gene3D" id="3.30.43.10">
    <property type="entry name" value="Uridine Diphospho-n-acetylenolpyruvylglucosamine Reductase, domain 2"/>
    <property type="match status" value="1"/>
</dbReference>
<name>A0A5C6XDY5_9DELT</name>
<dbReference type="UniPathway" id="UPA00219"/>
<keyword evidence="13 16" id="KW-0131">Cell cycle</keyword>
<dbReference type="InterPro" id="IPR036635">
    <property type="entry name" value="MurB_C_sf"/>
</dbReference>
<evidence type="ECO:0000256" key="8">
    <source>
        <dbReference type="ARBA" id="ARBA00022827"/>
    </source>
</evidence>
<keyword evidence="11 16" id="KW-0573">Peptidoglycan synthesis</keyword>
<dbReference type="PANTHER" id="PTHR21071:SF4">
    <property type="entry name" value="UDP-N-ACETYLENOLPYRUVOYLGLUCOSAMINE REDUCTASE"/>
    <property type="match status" value="1"/>
</dbReference>
<dbReference type="EC" id="1.3.1.98" evidence="16"/>
<protein>
    <recommendedName>
        <fullName evidence="16">UDP-N-acetylenolpyruvoylglucosamine reductase</fullName>
        <ecNumber evidence="16">1.3.1.98</ecNumber>
    </recommendedName>
    <alternativeName>
        <fullName evidence="16">UDP-N-acetylmuramate dehydrogenase</fullName>
    </alternativeName>
</protein>
<dbReference type="InterPro" id="IPR016167">
    <property type="entry name" value="FAD-bd_PCMH_sub1"/>
</dbReference>
<feature type="active site" description="Proton donor" evidence="16">
    <location>
        <position position="244"/>
    </location>
</feature>
<keyword evidence="14 16" id="KW-0961">Cell wall biogenesis/degradation</keyword>